<gene>
    <name evidence="3" type="ORF">JCM19294_529</name>
</gene>
<dbReference type="SUPFAM" id="SSF51161">
    <property type="entry name" value="Trimeric LpxA-like enzymes"/>
    <property type="match status" value="1"/>
</dbReference>
<name>A0A090Q5M1_9FLAO</name>
<dbReference type="GO" id="GO:0008870">
    <property type="term" value="F:galactoside O-acetyltransferase activity"/>
    <property type="evidence" value="ECO:0007669"/>
    <property type="project" value="UniProtKB-EC"/>
</dbReference>
<dbReference type="PANTHER" id="PTHR23416:SF23">
    <property type="entry name" value="ACETYLTRANSFERASE C18B11.09C-RELATED"/>
    <property type="match status" value="1"/>
</dbReference>
<keyword evidence="2 3" id="KW-0808">Transferase</keyword>
<dbReference type="Pfam" id="PF00132">
    <property type="entry name" value="Hexapep"/>
    <property type="match status" value="1"/>
</dbReference>
<evidence type="ECO:0000256" key="1">
    <source>
        <dbReference type="ARBA" id="ARBA00007274"/>
    </source>
</evidence>
<dbReference type="AlphaFoldDB" id="A0A090Q5M1"/>
<dbReference type="CDD" id="cd04647">
    <property type="entry name" value="LbH_MAT_like"/>
    <property type="match status" value="1"/>
</dbReference>
<dbReference type="InterPro" id="IPR051159">
    <property type="entry name" value="Hexapeptide_acetyltransf"/>
</dbReference>
<keyword evidence="3" id="KW-0012">Acyltransferase</keyword>
<evidence type="ECO:0000313" key="4">
    <source>
        <dbReference type="Proteomes" id="UP000029221"/>
    </source>
</evidence>
<evidence type="ECO:0000313" key="3">
    <source>
        <dbReference type="EMBL" id="GAK97023.1"/>
    </source>
</evidence>
<comment type="caution">
    <text evidence="3">The sequence shown here is derived from an EMBL/GenBank/DDBJ whole genome shotgun (WGS) entry which is preliminary data.</text>
</comment>
<dbReference type="EC" id="2.3.1.18" evidence="3"/>
<reference evidence="3" key="1">
    <citation type="journal article" date="2014" name="Genome Announc.">
        <title>Draft Genome Sequences of Marine Flavobacterium Nonlabens Strains NR17, NR24, NR27, NR32, NR33, and Ara13.</title>
        <authorList>
            <person name="Nakanishi M."/>
            <person name="Meirelles P."/>
            <person name="Suzuki R."/>
            <person name="Takatani N."/>
            <person name="Mino S."/>
            <person name="Suda W."/>
            <person name="Oshima K."/>
            <person name="Hattori M."/>
            <person name="Ohkuma M."/>
            <person name="Hosokawa M."/>
            <person name="Miyashita K."/>
            <person name="Thompson F.L."/>
            <person name="Niwa A."/>
            <person name="Sawabe T."/>
            <person name="Sawabe T."/>
        </authorList>
    </citation>
    <scope>NUCLEOTIDE SEQUENCE [LARGE SCALE GENOMIC DNA]</scope>
    <source>
        <strain evidence="3">JCM 19294</strain>
    </source>
</reference>
<comment type="similarity">
    <text evidence="1">Belongs to the transferase hexapeptide repeat family.</text>
</comment>
<dbReference type="EMBL" id="BBML01000004">
    <property type="protein sequence ID" value="GAK97023.1"/>
    <property type="molecule type" value="Genomic_DNA"/>
</dbReference>
<dbReference type="InterPro" id="IPR011004">
    <property type="entry name" value="Trimer_LpxA-like_sf"/>
</dbReference>
<organism evidence="3 4">
    <name type="scientific">Nonlabens tegetincola</name>
    <dbReference type="NCBI Taxonomy" id="323273"/>
    <lineage>
        <taxon>Bacteria</taxon>
        <taxon>Pseudomonadati</taxon>
        <taxon>Bacteroidota</taxon>
        <taxon>Flavobacteriia</taxon>
        <taxon>Flavobacteriales</taxon>
        <taxon>Flavobacteriaceae</taxon>
        <taxon>Nonlabens</taxon>
    </lineage>
</organism>
<dbReference type="Gene3D" id="2.160.10.10">
    <property type="entry name" value="Hexapeptide repeat proteins"/>
    <property type="match status" value="1"/>
</dbReference>
<accession>A0A090Q5M1</accession>
<protein>
    <submittedName>
        <fullName evidence="3">Galactoside O-acetyltransferase</fullName>
        <ecNumber evidence="3">2.3.1.18</ecNumber>
    </submittedName>
</protein>
<evidence type="ECO:0000256" key="2">
    <source>
        <dbReference type="ARBA" id="ARBA00022679"/>
    </source>
</evidence>
<sequence length="156" mass="17209">MVKFFTFIARKSLGDQQADIKVNRFSYFTKKTTVGKNLHFNGFRVYGEGKCHIGSNFHSGFGCSVLTSNHNFNGTAIPYDNTHIVKDVTIEDNVWFGINVIVCPGVTIGEGSIIQAGSVVVKSIPPLSIAGGAPATVFSNRDKEHYYRLKKQSKFN</sequence>
<proteinExistence type="inferred from homology"/>
<keyword evidence="4" id="KW-1185">Reference proteome</keyword>
<dbReference type="InterPro" id="IPR001451">
    <property type="entry name" value="Hexapep"/>
</dbReference>
<dbReference type="eggNOG" id="COG0110">
    <property type="taxonomic scope" value="Bacteria"/>
</dbReference>
<dbReference type="PANTHER" id="PTHR23416">
    <property type="entry name" value="SIALIC ACID SYNTHASE-RELATED"/>
    <property type="match status" value="1"/>
</dbReference>
<dbReference type="GO" id="GO:0005829">
    <property type="term" value="C:cytosol"/>
    <property type="evidence" value="ECO:0007669"/>
    <property type="project" value="TreeGrafter"/>
</dbReference>
<dbReference type="Proteomes" id="UP000029221">
    <property type="component" value="Unassembled WGS sequence"/>
</dbReference>